<dbReference type="Gene3D" id="3.80.10.10">
    <property type="entry name" value="Ribonuclease Inhibitor"/>
    <property type="match status" value="1"/>
</dbReference>
<reference evidence="2" key="1">
    <citation type="submission" date="2023-03" db="EMBL/GenBank/DDBJ databases">
        <title>Massive genome expansion in bonnet fungi (Mycena s.s.) driven by repeated elements and novel gene families across ecological guilds.</title>
        <authorList>
            <consortium name="Lawrence Berkeley National Laboratory"/>
            <person name="Harder C.B."/>
            <person name="Miyauchi S."/>
            <person name="Viragh M."/>
            <person name="Kuo A."/>
            <person name="Thoen E."/>
            <person name="Andreopoulos B."/>
            <person name="Lu D."/>
            <person name="Skrede I."/>
            <person name="Drula E."/>
            <person name="Henrissat B."/>
            <person name="Morin E."/>
            <person name="Kohler A."/>
            <person name="Barry K."/>
            <person name="LaButti K."/>
            <person name="Morin E."/>
            <person name="Salamov A."/>
            <person name="Lipzen A."/>
            <person name="Mereny Z."/>
            <person name="Hegedus B."/>
            <person name="Baldrian P."/>
            <person name="Stursova M."/>
            <person name="Weitz H."/>
            <person name="Taylor A."/>
            <person name="Grigoriev I.V."/>
            <person name="Nagy L.G."/>
            <person name="Martin F."/>
            <person name="Kauserud H."/>
        </authorList>
    </citation>
    <scope>NUCLEOTIDE SEQUENCE</scope>
    <source>
        <strain evidence="2">CBHHK002</strain>
    </source>
</reference>
<evidence type="ECO:0000259" key="1">
    <source>
        <dbReference type="Pfam" id="PF12937"/>
    </source>
</evidence>
<proteinExistence type="predicted"/>
<sequence length="389" mass="43727">MSVCETCGHNSSWDDDSVPWNSMIFSEGDSGSPAASLRVALEEIDTELSRFQAFSAIYIATLVGQRTESQALLDAVTYPVLSLPTEITSRIFVECLPTHGYVRPSSRRAPLLLMRVCRQWEGIALETSELWRSLEMDCLTSSNGKPVLPRGVLNTWFSRAQAHPLSLTLDFPPHARRVQINDDASGAEHIDLSAIQPRLMRLNMLRVETWGPICLNAPLPLLQCLCASFLDTEIEHVLKNAPLLTKLHWTRFSISMQPPDFRHFASTALTTLNITSSGISDTEFIAILDNFPSLADLTCVLDLRDVGHRTPLVFLNLLSLRLRNSSFARVSPIHALELLTLPRLQRLGCSSYLDPDVVLPFLSRSACAIRELEWDIDETHDIWRHREIM</sequence>
<dbReference type="AlphaFoldDB" id="A0AAD7EJL0"/>
<feature type="non-terminal residue" evidence="2">
    <location>
        <position position="1"/>
    </location>
</feature>
<dbReference type="InterPro" id="IPR032675">
    <property type="entry name" value="LRR_dom_sf"/>
</dbReference>
<comment type="caution">
    <text evidence="2">The sequence shown here is derived from an EMBL/GenBank/DDBJ whole genome shotgun (WGS) entry which is preliminary data.</text>
</comment>
<dbReference type="InterPro" id="IPR001810">
    <property type="entry name" value="F-box_dom"/>
</dbReference>
<dbReference type="Proteomes" id="UP001218218">
    <property type="component" value="Unassembled WGS sequence"/>
</dbReference>
<name>A0AAD7EJL0_9AGAR</name>
<evidence type="ECO:0000313" key="3">
    <source>
        <dbReference type="Proteomes" id="UP001218218"/>
    </source>
</evidence>
<dbReference type="Pfam" id="PF12937">
    <property type="entry name" value="F-box-like"/>
    <property type="match status" value="1"/>
</dbReference>
<dbReference type="SUPFAM" id="SSF52047">
    <property type="entry name" value="RNI-like"/>
    <property type="match status" value="1"/>
</dbReference>
<dbReference type="EMBL" id="JARIHO010000040">
    <property type="protein sequence ID" value="KAJ7327837.1"/>
    <property type="molecule type" value="Genomic_DNA"/>
</dbReference>
<protein>
    <recommendedName>
        <fullName evidence="1">F-box domain-containing protein</fullName>
    </recommendedName>
</protein>
<keyword evidence="3" id="KW-1185">Reference proteome</keyword>
<organism evidence="2 3">
    <name type="scientific">Mycena albidolilacea</name>
    <dbReference type="NCBI Taxonomy" id="1033008"/>
    <lineage>
        <taxon>Eukaryota</taxon>
        <taxon>Fungi</taxon>
        <taxon>Dikarya</taxon>
        <taxon>Basidiomycota</taxon>
        <taxon>Agaricomycotina</taxon>
        <taxon>Agaricomycetes</taxon>
        <taxon>Agaricomycetidae</taxon>
        <taxon>Agaricales</taxon>
        <taxon>Marasmiineae</taxon>
        <taxon>Mycenaceae</taxon>
        <taxon>Mycena</taxon>
    </lineage>
</organism>
<evidence type="ECO:0000313" key="2">
    <source>
        <dbReference type="EMBL" id="KAJ7327837.1"/>
    </source>
</evidence>
<accession>A0AAD7EJL0</accession>
<feature type="domain" description="F-box" evidence="1">
    <location>
        <begin position="81"/>
        <end position="134"/>
    </location>
</feature>
<gene>
    <name evidence="2" type="ORF">DFH08DRAFT_751733</name>
</gene>